<sequence>MHTGYVTAGYVTLGTVHFTPARWYCQGYCQLGCHTGYFSSTGVLLAWYCSCGTQHWVFARGTSHLYVPLGYFQQLGYCSMWYVKLWNVSAGVCHGGRPRVRSRGLSHVDCSTGVRSWGTVTREGPAVVAGTHVVCPGYCTAGRQLVLSSWYCQLVRSSLVRSGDGHTGYALGYSPWGRRLGTSQRGTHGGTVAAVVLHFGCTLWYCQPGGLYSLVLRGYVKLCGGSAPTYGVRGPPRRKKKSFVNPALCSTKPQHQTETTYWPKNTRNTHPTDPEHQKHQLWTQTKHHPGPQTQEHSSTPKHQEHEHGPNKREHSVYGDPQNTGNTHLLDPKHRNTRLGPKPGTEATDPNPGNTHYCPRNQTPVYGPKTPNTSTGPKQKV</sequence>
<accession>A0AAN7Y4J9</accession>
<dbReference type="Proteomes" id="UP001346869">
    <property type="component" value="Unassembled WGS sequence"/>
</dbReference>
<comment type="caution">
    <text evidence="2">The sequence shown here is derived from an EMBL/GenBank/DDBJ whole genome shotgun (WGS) entry which is preliminary data.</text>
</comment>
<reference evidence="2 3" key="2">
    <citation type="journal article" date="2023" name="Mol. Biol. Evol.">
        <title>Genomics of Secondarily Temperate Adaptation in the Only Non-Antarctic Icefish.</title>
        <authorList>
            <person name="Rivera-Colon A.G."/>
            <person name="Rayamajhi N."/>
            <person name="Minhas B.F."/>
            <person name="Madrigal G."/>
            <person name="Bilyk K.T."/>
            <person name="Yoon V."/>
            <person name="Hune M."/>
            <person name="Gregory S."/>
            <person name="Cheng C.H.C."/>
            <person name="Catchen J.M."/>
        </authorList>
    </citation>
    <scope>NUCLEOTIDE SEQUENCE [LARGE SCALE GENOMIC DNA]</scope>
    <source>
        <strain evidence="2">JMC-PN-2008</strain>
    </source>
</reference>
<proteinExistence type="predicted"/>
<protein>
    <submittedName>
        <fullName evidence="2">Uncharacterized protein</fullName>
    </submittedName>
</protein>
<gene>
    <name evidence="2" type="ORF">PBY51_004663</name>
</gene>
<keyword evidence="3" id="KW-1185">Reference proteome</keyword>
<reference evidence="2 3" key="1">
    <citation type="journal article" date="2023" name="Genes (Basel)">
        <title>Chromosome-Level Genome Assembly and Circadian Gene Repertoire of the Patagonia Blennie Eleginops maclovinus-The Closest Ancestral Proxy of Antarctic Cryonotothenioids.</title>
        <authorList>
            <person name="Cheng C.C."/>
            <person name="Rivera-Colon A.G."/>
            <person name="Minhas B.F."/>
            <person name="Wilson L."/>
            <person name="Rayamajhi N."/>
            <person name="Vargas-Chacoff L."/>
            <person name="Catchen J.M."/>
        </authorList>
    </citation>
    <scope>NUCLEOTIDE SEQUENCE [LARGE SCALE GENOMIC DNA]</scope>
    <source>
        <strain evidence="2">JMC-PN-2008</strain>
    </source>
</reference>
<evidence type="ECO:0000256" key="1">
    <source>
        <dbReference type="SAM" id="MobiDB-lite"/>
    </source>
</evidence>
<feature type="region of interest" description="Disordered" evidence="1">
    <location>
        <begin position="230"/>
        <end position="380"/>
    </location>
</feature>
<evidence type="ECO:0000313" key="2">
    <source>
        <dbReference type="EMBL" id="KAK5871804.1"/>
    </source>
</evidence>
<evidence type="ECO:0000313" key="3">
    <source>
        <dbReference type="Proteomes" id="UP001346869"/>
    </source>
</evidence>
<dbReference type="EMBL" id="JAUZQC010000005">
    <property type="protein sequence ID" value="KAK5871804.1"/>
    <property type="molecule type" value="Genomic_DNA"/>
</dbReference>
<feature type="compositionally biased region" description="Basic and acidic residues" evidence="1">
    <location>
        <begin position="301"/>
        <end position="316"/>
    </location>
</feature>
<name>A0AAN7Y4J9_ELEMC</name>
<organism evidence="2 3">
    <name type="scientific">Eleginops maclovinus</name>
    <name type="common">Patagonian blennie</name>
    <name type="synonym">Eleginus maclovinus</name>
    <dbReference type="NCBI Taxonomy" id="56733"/>
    <lineage>
        <taxon>Eukaryota</taxon>
        <taxon>Metazoa</taxon>
        <taxon>Chordata</taxon>
        <taxon>Craniata</taxon>
        <taxon>Vertebrata</taxon>
        <taxon>Euteleostomi</taxon>
        <taxon>Actinopterygii</taxon>
        <taxon>Neopterygii</taxon>
        <taxon>Teleostei</taxon>
        <taxon>Neoteleostei</taxon>
        <taxon>Acanthomorphata</taxon>
        <taxon>Eupercaria</taxon>
        <taxon>Perciformes</taxon>
        <taxon>Notothenioidei</taxon>
        <taxon>Eleginopidae</taxon>
        <taxon>Eleginops</taxon>
    </lineage>
</organism>
<feature type="compositionally biased region" description="Polar residues" evidence="1">
    <location>
        <begin position="359"/>
        <end position="380"/>
    </location>
</feature>
<dbReference type="AlphaFoldDB" id="A0AAN7Y4J9"/>
<feature type="compositionally biased region" description="Polar residues" evidence="1">
    <location>
        <begin position="251"/>
        <end position="269"/>
    </location>
</feature>